<dbReference type="Gene3D" id="3.30.830.10">
    <property type="entry name" value="Metalloenzyme, LuxS/M16 peptidase-like"/>
    <property type="match status" value="2"/>
</dbReference>
<comment type="caution">
    <text evidence="3">The sequence shown here is derived from an EMBL/GenBank/DDBJ whole genome shotgun (WGS) entry which is preliminary data.</text>
</comment>
<name>A0A9Q3W9G3_9GAMM</name>
<proteinExistence type="predicted"/>
<accession>A0A9Q3W9G3</accession>
<feature type="chain" id="PRO_5040167797" evidence="1">
    <location>
        <begin position="25"/>
        <end position="470"/>
    </location>
</feature>
<evidence type="ECO:0000313" key="3">
    <source>
        <dbReference type="EMBL" id="MCE7511114.1"/>
    </source>
</evidence>
<dbReference type="Proteomes" id="UP001107961">
    <property type="component" value="Unassembled WGS sequence"/>
</dbReference>
<gene>
    <name evidence="3" type="ORF">LZG35_20970</name>
</gene>
<dbReference type="RefSeq" id="WP_080530202.1">
    <property type="nucleotide sequence ID" value="NZ_CP012331.1"/>
</dbReference>
<evidence type="ECO:0000256" key="1">
    <source>
        <dbReference type="SAM" id="SignalP"/>
    </source>
</evidence>
<evidence type="ECO:0000313" key="4">
    <source>
        <dbReference type="Proteomes" id="UP001107961"/>
    </source>
</evidence>
<dbReference type="PANTHER" id="PTHR11851">
    <property type="entry name" value="METALLOPROTEASE"/>
    <property type="match status" value="1"/>
</dbReference>
<feature type="domain" description="Peptidase M16 C-terminal" evidence="2">
    <location>
        <begin position="207"/>
        <end position="382"/>
    </location>
</feature>
<dbReference type="KEGG" id="axe:P40_01170"/>
<feature type="signal peptide" evidence="1">
    <location>
        <begin position="1"/>
        <end position="24"/>
    </location>
</feature>
<dbReference type="GO" id="GO:0046872">
    <property type="term" value="F:metal ion binding"/>
    <property type="evidence" value="ECO:0007669"/>
    <property type="project" value="InterPro"/>
</dbReference>
<evidence type="ECO:0000259" key="2">
    <source>
        <dbReference type="Pfam" id="PF05193"/>
    </source>
</evidence>
<dbReference type="InterPro" id="IPR050361">
    <property type="entry name" value="MPP/UQCRC_Complex"/>
</dbReference>
<dbReference type="InterPro" id="IPR011249">
    <property type="entry name" value="Metalloenz_LuxS/M16"/>
</dbReference>
<dbReference type="PANTHER" id="PTHR11851:SF224">
    <property type="entry name" value="PROCESSING PROTEASE"/>
    <property type="match status" value="1"/>
</dbReference>
<dbReference type="Pfam" id="PF05193">
    <property type="entry name" value="Peptidase_M16_C"/>
    <property type="match status" value="1"/>
</dbReference>
<dbReference type="AlphaFoldDB" id="A0A9Q3W9G3"/>
<reference evidence="3" key="1">
    <citation type="submission" date="2022-01" db="EMBL/GenBank/DDBJ databases">
        <authorList>
            <person name="Karlyshev A.V."/>
            <person name="Jaspars M."/>
        </authorList>
    </citation>
    <scope>NUCLEOTIDE SEQUENCE</scope>
    <source>
        <strain evidence="3">AGSA3-2</strain>
    </source>
</reference>
<organism evidence="3 4">
    <name type="scientific">Alloalcanivorax xenomutans</name>
    <dbReference type="NCBI Taxonomy" id="1094342"/>
    <lineage>
        <taxon>Bacteria</taxon>
        <taxon>Pseudomonadati</taxon>
        <taxon>Pseudomonadota</taxon>
        <taxon>Gammaproteobacteria</taxon>
        <taxon>Oceanospirillales</taxon>
        <taxon>Alcanivoracaceae</taxon>
        <taxon>Alloalcanivorax</taxon>
    </lineage>
</organism>
<dbReference type="InterPro" id="IPR007863">
    <property type="entry name" value="Peptidase_M16_C"/>
</dbReference>
<dbReference type="EMBL" id="JAJVKT010000040">
    <property type="protein sequence ID" value="MCE7511114.1"/>
    <property type="molecule type" value="Genomic_DNA"/>
</dbReference>
<dbReference type="PROSITE" id="PS51257">
    <property type="entry name" value="PROKAR_LIPOPROTEIN"/>
    <property type="match status" value="1"/>
</dbReference>
<sequence length="470" mass="50970">MRAMKVAIWSVMCAWLLAGCASFPASERQVRQAEPAAPELDIQSWHTSGGARVMFVQSEALPMLDVRLVMNAGGARDGDLPGLAAMTSALIGEGAQGLSVDDIARGFEDKGAQFSSGSYQDMAVISLRTLSEPQWRDPALTLLARVAGQPTFPRDALERIRTQMLQGLKMERQVPGPQVQKAYQKLLFGDHPYGHAEGGTLESLPRIQRQDLVDYHQRYYTAGNTVIALVGDVSRAQAERIAQRLSDALPQGVAAPALPRARTLSARKVEHLTFPSTQTHILLGNQATWRGDPDHVALYVGNYILGGGGFASLLTQEVREKRGYVYGISSYFKPMAAGGPFTVQLQTANDNASDALALTLDQIRRFIAEGPSEEELTMAKDNILGGMALETADNSDIIGQLGAIGFYDLPLDYLQRFNQQVRDLTVADIQAAMRKAVDPDHLAIVSIGPEAPALPVMQTVESNESQGKDQ</sequence>
<keyword evidence="1" id="KW-0732">Signal</keyword>
<keyword evidence="4" id="KW-1185">Reference proteome</keyword>
<protein>
    <submittedName>
        <fullName evidence="3">Insulinase family protein</fullName>
    </submittedName>
</protein>
<dbReference type="SUPFAM" id="SSF63411">
    <property type="entry name" value="LuxS/MPP-like metallohydrolase"/>
    <property type="match status" value="2"/>
</dbReference>